<name>A0A9W8LSF3_9FUNG</name>
<accession>A0A9W8LSF3</accession>
<keyword evidence="3" id="KW-1185">Reference proteome</keyword>
<comment type="caution">
    <text evidence="2">The sequence shown here is derived from an EMBL/GenBank/DDBJ whole genome shotgun (WGS) entry which is preliminary data.</text>
</comment>
<gene>
    <name evidence="2" type="ORF">H4R20_004843</name>
</gene>
<dbReference type="EMBL" id="JANBUO010001411">
    <property type="protein sequence ID" value="KAJ2798386.1"/>
    <property type="molecule type" value="Genomic_DNA"/>
</dbReference>
<protein>
    <submittedName>
        <fullName evidence="2">Uncharacterized protein</fullName>
    </submittedName>
</protein>
<evidence type="ECO:0000256" key="1">
    <source>
        <dbReference type="SAM" id="MobiDB-lite"/>
    </source>
</evidence>
<evidence type="ECO:0000313" key="2">
    <source>
        <dbReference type="EMBL" id="KAJ2798386.1"/>
    </source>
</evidence>
<sequence>MLAQRCIRSRAVQGRIWAHPTCCQHRMATTTAAAAAATAAHARQREQQVGLDGSPHPGSSENRGGGVDEKIGAGSSTGPQAKSGRSGRRLVNRINGSSGLKGQGMATEVGAHGSAQKKGRRPF</sequence>
<dbReference type="AlphaFoldDB" id="A0A9W8LSF3"/>
<feature type="region of interest" description="Disordered" evidence="1">
    <location>
        <begin position="34"/>
        <end position="123"/>
    </location>
</feature>
<proteinExistence type="predicted"/>
<dbReference type="Proteomes" id="UP001140094">
    <property type="component" value="Unassembled WGS sequence"/>
</dbReference>
<evidence type="ECO:0000313" key="3">
    <source>
        <dbReference type="Proteomes" id="UP001140094"/>
    </source>
</evidence>
<organism evidence="2 3">
    <name type="scientific">Coemansia guatemalensis</name>
    <dbReference type="NCBI Taxonomy" id="2761395"/>
    <lineage>
        <taxon>Eukaryota</taxon>
        <taxon>Fungi</taxon>
        <taxon>Fungi incertae sedis</taxon>
        <taxon>Zoopagomycota</taxon>
        <taxon>Kickxellomycotina</taxon>
        <taxon>Kickxellomycetes</taxon>
        <taxon>Kickxellales</taxon>
        <taxon>Kickxellaceae</taxon>
        <taxon>Coemansia</taxon>
    </lineage>
</organism>
<reference evidence="2" key="1">
    <citation type="submission" date="2022-07" db="EMBL/GenBank/DDBJ databases">
        <title>Phylogenomic reconstructions and comparative analyses of Kickxellomycotina fungi.</title>
        <authorList>
            <person name="Reynolds N.K."/>
            <person name="Stajich J.E."/>
            <person name="Barry K."/>
            <person name="Grigoriev I.V."/>
            <person name="Crous P."/>
            <person name="Smith M.E."/>
        </authorList>
    </citation>
    <scope>NUCLEOTIDE SEQUENCE</scope>
    <source>
        <strain evidence="2">NRRL 1565</strain>
    </source>
</reference>